<dbReference type="RefSeq" id="WP_282912565.1">
    <property type="nucleotide sequence ID" value="NZ_JAGRPV010000001.1"/>
</dbReference>
<name>A0ABT6TTB7_9BACL</name>
<dbReference type="EMBL" id="JAGRPV010000001">
    <property type="protein sequence ID" value="MDI4649964.1"/>
    <property type="molecule type" value="Genomic_DNA"/>
</dbReference>
<evidence type="ECO:0000313" key="3">
    <source>
        <dbReference type="Proteomes" id="UP001161691"/>
    </source>
</evidence>
<feature type="transmembrane region" description="Helical" evidence="1">
    <location>
        <begin position="34"/>
        <end position="53"/>
    </location>
</feature>
<accession>A0ABT6TTB7</accession>
<reference evidence="2" key="1">
    <citation type="submission" date="2023-04" db="EMBL/GenBank/DDBJ databases">
        <title>Comparative genomic analysis of Cohnella hashimotonis sp. nov., isolated from the International Space Station.</title>
        <authorList>
            <person name="Venkateswaran K."/>
            <person name="Simpson A."/>
        </authorList>
    </citation>
    <scope>NUCLEOTIDE SEQUENCE</scope>
    <source>
        <strain evidence="2">F6_2S_P_1</strain>
    </source>
</reference>
<keyword evidence="3" id="KW-1185">Reference proteome</keyword>
<comment type="caution">
    <text evidence="2">The sequence shown here is derived from an EMBL/GenBank/DDBJ whole genome shotgun (WGS) entry which is preliminary data.</text>
</comment>
<proteinExistence type="predicted"/>
<protein>
    <submittedName>
        <fullName evidence="2">Uncharacterized protein</fullName>
    </submittedName>
</protein>
<keyword evidence="1" id="KW-0472">Membrane</keyword>
<keyword evidence="1" id="KW-1133">Transmembrane helix</keyword>
<keyword evidence="1" id="KW-0812">Transmembrane</keyword>
<gene>
    <name evidence="2" type="ORF">KB449_33860</name>
</gene>
<dbReference type="Proteomes" id="UP001161691">
    <property type="component" value="Unassembled WGS sequence"/>
</dbReference>
<evidence type="ECO:0000256" key="1">
    <source>
        <dbReference type="SAM" id="Phobius"/>
    </source>
</evidence>
<evidence type="ECO:0000313" key="2">
    <source>
        <dbReference type="EMBL" id="MDI4649964.1"/>
    </source>
</evidence>
<sequence>MSMPERYLGHSELLEEDYERPLESDPVAVSFIEYSAYFAILLGLLYFLAQYVLPSFQY</sequence>
<organism evidence="2 3">
    <name type="scientific">Cohnella hashimotonis</name>
    <dbReference type="NCBI Taxonomy" id="2826895"/>
    <lineage>
        <taxon>Bacteria</taxon>
        <taxon>Bacillati</taxon>
        <taxon>Bacillota</taxon>
        <taxon>Bacilli</taxon>
        <taxon>Bacillales</taxon>
        <taxon>Paenibacillaceae</taxon>
        <taxon>Cohnella</taxon>
    </lineage>
</organism>